<name>A0AAD8I5D9_9APIA</name>
<evidence type="ECO:0000256" key="3">
    <source>
        <dbReference type="ARBA" id="ARBA00022475"/>
    </source>
</evidence>
<comment type="similarity">
    <text evidence="2">Belongs to the plant LTP family.</text>
</comment>
<evidence type="ECO:0000256" key="5">
    <source>
        <dbReference type="ARBA" id="ARBA00022729"/>
    </source>
</evidence>
<keyword evidence="8" id="KW-0449">Lipoprotein</keyword>
<protein>
    <submittedName>
        <fullName evidence="13">Lipid transfer-like protein VAS</fullName>
    </submittedName>
</protein>
<keyword evidence="10" id="KW-0812">Transmembrane</keyword>
<organism evidence="13 14">
    <name type="scientific">Heracleum sosnowskyi</name>
    <dbReference type="NCBI Taxonomy" id="360622"/>
    <lineage>
        <taxon>Eukaryota</taxon>
        <taxon>Viridiplantae</taxon>
        <taxon>Streptophyta</taxon>
        <taxon>Embryophyta</taxon>
        <taxon>Tracheophyta</taxon>
        <taxon>Spermatophyta</taxon>
        <taxon>Magnoliopsida</taxon>
        <taxon>eudicotyledons</taxon>
        <taxon>Gunneridae</taxon>
        <taxon>Pentapetalae</taxon>
        <taxon>asterids</taxon>
        <taxon>campanulids</taxon>
        <taxon>Apiales</taxon>
        <taxon>Apiaceae</taxon>
        <taxon>Apioideae</taxon>
        <taxon>apioid superclade</taxon>
        <taxon>Tordylieae</taxon>
        <taxon>Tordyliinae</taxon>
        <taxon>Heracleum</taxon>
    </lineage>
</organism>
<evidence type="ECO:0000259" key="12">
    <source>
        <dbReference type="Pfam" id="PF14368"/>
    </source>
</evidence>
<keyword evidence="7" id="KW-0325">Glycoprotein</keyword>
<keyword evidence="5 11" id="KW-0732">Signal</keyword>
<dbReference type="Gene3D" id="1.10.110.10">
    <property type="entry name" value="Plant lipid-transfer and hydrophobic proteins"/>
    <property type="match status" value="1"/>
</dbReference>
<evidence type="ECO:0000256" key="2">
    <source>
        <dbReference type="ARBA" id="ARBA00009748"/>
    </source>
</evidence>
<comment type="subcellular location">
    <subcellularLocation>
        <location evidence="1">Cell membrane</location>
        <topology evidence="1">Lipid-anchor</topology>
        <topology evidence="1">GPI-anchor</topology>
    </subcellularLocation>
</comment>
<keyword evidence="14" id="KW-1185">Reference proteome</keyword>
<dbReference type="Pfam" id="PF14368">
    <property type="entry name" value="LTP_2"/>
    <property type="match status" value="1"/>
</dbReference>
<dbReference type="Proteomes" id="UP001237642">
    <property type="component" value="Unassembled WGS sequence"/>
</dbReference>
<evidence type="ECO:0000256" key="4">
    <source>
        <dbReference type="ARBA" id="ARBA00022622"/>
    </source>
</evidence>
<dbReference type="EMBL" id="JAUIZM010000006">
    <property type="protein sequence ID" value="KAK1378282.1"/>
    <property type="molecule type" value="Genomic_DNA"/>
</dbReference>
<keyword evidence="3" id="KW-1003">Cell membrane</keyword>
<feature type="signal peptide" evidence="11">
    <location>
        <begin position="1"/>
        <end position="39"/>
    </location>
</feature>
<sequence length="179" mass="19581">MYLIIQFTDGRCLRRMNCRMVMVAIVLMVMMGSLRVSEGQDIPACATNVVPCMDFLNLTTRPPASCCDPLSQAIVRQLSCLCNLYTTPSFFESYSINFTLAIRLPSLCGISTDLTTCKGGKNRTSSSMPAPIAPPGNNDEDNSTKIDVVNSSGNNTNRNEFMTVLLLSLLLFFISSSLP</sequence>
<evidence type="ECO:0000256" key="11">
    <source>
        <dbReference type="SAM" id="SignalP"/>
    </source>
</evidence>
<evidence type="ECO:0000313" key="13">
    <source>
        <dbReference type="EMBL" id="KAK1378282.1"/>
    </source>
</evidence>
<dbReference type="SUPFAM" id="SSF47699">
    <property type="entry name" value="Bifunctional inhibitor/lipid-transfer protein/seed storage 2S albumin"/>
    <property type="match status" value="1"/>
</dbReference>
<evidence type="ECO:0000256" key="10">
    <source>
        <dbReference type="SAM" id="Phobius"/>
    </source>
</evidence>
<feature type="domain" description="Bifunctional inhibitor/plant lipid transfer protein/seed storage helical" evidence="12">
    <location>
        <begin position="35"/>
        <end position="117"/>
    </location>
</feature>
<feature type="transmembrane region" description="Helical" evidence="10">
    <location>
        <begin position="161"/>
        <end position="178"/>
    </location>
</feature>
<dbReference type="InterPro" id="IPR036312">
    <property type="entry name" value="Bifun_inhib/LTP/seed_sf"/>
</dbReference>
<feature type="region of interest" description="Disordered" evidence="9">
    <location>
        <begin position="120"/>
        <end position="144"/>
    </location>
</feature>
<gene>
    <name evidence="13" type="ORF">POM88_025026</name>
</gene>
<keyword evidence="10" id="KW-0472">Membrane</keyword>
<dbReference type="GO" id="GO:0005886">
    <property type="term" value="C:plasma membrane"/>
    <property type="evidence" value="ECO:0007669"/>
    <property type="project" value="UniProtKB-SubCell"/>
</dbReference>
<dbReference type="GO" id="GO:0098552">
    <property type="term" value="C:side of membrane"/>
    <property type="evidence" value="ECO:0007669"/>
    <property type="project" value="UniProtKB-KW"/>
</dbReference>
<evidence type="ECO:0000256" key="1">
    <source>
        <dbReference type="ARBA" id="ARBA00004609"/>
    </source>
</evidence>
<keyword evidence="10" id="KW-1133">Transmembrane helix</keyword>
<dbReference type="AlphaFoldDB" id="A0AAD8I5D9"/>
<reference evidence="13" key="1">
    <citation type="submission" date="2023-02" db="EMBL/GenBank/DDBJ databases">
        <title>Genome of toxic invasive species Heracleum sosnowskyi carries increased number of genes despite the absence of recent whole-genome duplications.</title>
        <authorList>
            <person name="Schelkunov M."/>
            <person name="Shtratnikova V."/>
            <person name="Makarenko M."/>
            <person name="Klepikova A."/>
            <person name="Omelchenko D."/>
            <person name="Novikova G."/>
            <person name="Obukhova E."/>
            <person name="Bogdanov V."/>
            <person name="Penin A."/>
            <person name="Logacheva M."/>
        </authorList>
    </citation>
    <scope>NUCLEOTIDE SEQUENCE</scope>
    <source>
        <strain evidence="13">Hsosn_3</strain>
        <tissue evidence="13">Leaf</tissue>
    </source>
</reference>
<evidence type="ECO:0000256" key="9">
    <source>
        <dbReference type="SAM" id="MobiDB-lite"/>
    </source>
</evidence>
<dbReference type="InterPro" id="IPR043325">
    <property type="entry name" value="LTSS"/>
</dbReference>
<dbReference type="CDD" id="cd00010">
    <property type="entry name" value="AAI_LTSS"/>
    <property type="match status" value="1"/>
</dbReference>
<dbReference type="InterPro" id="IPR016140">
    <property type="entry name" value="Bifunc_inhib/LTP/seed_store"/>
</dbReference>
<proteinExistence type="inferred from homology"/>
<evidence type="ECO:0000256" key="6">
    <source>
        <dbReference type="ARBA" id="ARBA00023157"/>
    </source>
</evidence>
<feature type="chain" id="PRO_5042256985" evidence="11">
    <location>
        <begin position="40"/>
        <end position="179"/>
    </location>
</feature>
<accession>A0AAD8I5D9</accession>
<evidence type="ECO:0000256" key="7">
    <source>
        <dbReference type="ARBA" id="ARBA00023180"/>
    </source>
</evidence>
<keyword evidence="4" id="KW-0336">GPI-anchor</keyword>
<comment type="caution">
    <text evidence="13">The sequence shown here is derived from an EMBL/GenBank/DDBJ whole genome shotgun (WGS) entry which is preliminary data.</text>
</comment>
<evidence type="ECO:0000256" key="8">
    <source>
        <dbReference type="ARBA" id="ARBA00023288"/>
    </source>
</evidence>
<keyword evidence="6" id="KW-1015">Disulfide bond</keyword>
<reference evidence="13" key="2">
    <citation type="submission" date="2023-05" db="EMBL/GenBank/DDBJ databases">
        <authorList>
            <person name="Schelkunov M.I."/>
        </authorList>
    </citation>
    <scope>NUCLEOTIDE SEQUENCE</scope>
    <source>
        <strain evidence="13">Hsosn_3</strain>
        <tissue evidence="13">Leaf</tissue>
    </source>
</reference>
<evidence type="ECO:0000313" key="14">
    <source>
        <dbReference type="Proteomes" id="UP001237642"/>
    </source>
</evidence>
<dbReference type="PANTHER" id="PTHR33044">
    <property type="entry name" value="BIFUNCTIONAL INHIBITOR/LIPID-TRANSFER PROTEIN/SEED STORAGE 2S ALBUMIN SUPERFAMILY PROTEIN-RELATED"/>
    <property type="match status" value="1"/>
</dbReference>